<feature type="transmembrane region" description="Helical" evidence="1">
    <location>
        <begin position="63"/>
        <end position="84"/>
    </location>
</feature>
<feature type="transmembrane region" description="Helical" evidence="1">
    <location>
        <begin position="524"/>
        <end position="544"/>
    </location>
</feature>
<feature type="transmembrane region" description="Helical" evidence="1">
    <location>
        <begin position="134"/>
        <end position="155"/>
    </location>
</feature>
<keyword evidence="1" id="KW-0472">Membrane</keyword>
<evidence type="ECO:0000313" key="3">
    <source>
        <dbReference type="Proteomes" id="UP001623591"/>
    </source>
</evidence>
<feature type="transmembrane region" description="Helical" evidence="1">
    <location>
        <begin position="459"/>
        <end position="480"/>
    </location>
</feature>
<keyword evidence="3" id="KW-1185">Reference proteome</keyword>
<name>A0ABW8T577_9CLOT</name>
<feature type="transmembrane region" description="Helical" evidence="1">
    <location>
        <begin position="434"/>
        <end position="453"/>
    </location>
</feature>
<feature type="transmembrane region" description="Helical" evidence="1">
    <location>
        <begin position="501"/>
        <end position="518"/>
    </location>
</feature>
<feature type="transmembrane region" description="Helical" evidence="1">
    <location>
        <begin position="202"/>
        <end position="220"/>
    </location>
</feature>
<feature type="transmembrane region" description="Helical" evidence="1">
    <location>
        <begin position="386"/>
        <end position="404"/>
    </location>
</feature>
<accession>A0ABW8T577</accession>
<dbReference type="Proteomes" id="UP001623591">
    <property type="component" value="Unassembled WGS sequence"/>
</dbReference>
<protein>
    <recommendedName>
        <fullName evidence="4">ABC transporter permease</fullName>
    </recommendedName>
</protein>
<feature type="transmembrane region" description="Helical" evidence="1">
    <location>
        <begin position="346"/>
        <end position="366"/>
    </location>
</feature>
<gene>
    <name evidence="2" type="ORF">ACJDUG_09005</name>
</gene>
<evidence type="ECO:0000256" key="1">
    <source>
        <dbReference type="SAM" id="Phobius"/>
    </source>
</evidence>
<comment type="caution">
    <text evidence="2">The sequence shown here is derived from an EMBL/GenBank/DDBJ whole genome shotgun (WGS) entry which is preliminary data.</text>
</comment>
<evidence type="ECO:0008006" key="4">
    <source>
        <dbReference type="Google" id="ProtNLM"/>
    </source>
</evidence>
<keyword evidence="1" id="KW-1133">Transmembrane helix</keyword>
<feature type="transmembrane region" description="Helical" evidence="1">
    <location>
        <begin position="90"/>
        <end position="113"/>
    </location>
</feature>
<feature type="transmembrane region" description="Helical" evidence="1">
    <location>
        <begin position="264"/>
        <end position="287"/>
    </location>
</feature>
<evidence type="ECO:0000313" key="2">
    <source>
        <dbReference type="EMBL" id="MFL0247110.1"/>
    </source>
</evidence>
<keyword evidence="1" id="KW-0812">Transmembrane</keyword>
<reference evidence="2 3" key="1">
    <citation type="submission" date="2024-11" db="EMBL/GenBank/DDBJ databases">
        <authorList>
            <person name="Heng Y.C."/>
            <person name="Lim A.C.H."/>
            <person name="Lee J.K.Y."/>
            <person name="Kittelmann S."/>
        </authorList>
    </citation>
    <scope>NUCLEOTIDE SEQUENCE [LARGE SCALE GENOMIC DNA]</scope>
    <source>
        <strain evidence="2 3">WILCCON 0185</strain>
    </source>
</reference>
<feature type="transmembrane region" description="Helical" evidence="1">
    <location>
        <begin position="161"/>
        <end position="190"/>
    </location>
</feature>
<organism evidence="2 3">
    <name type="scientific">Candidatus Clostridium stratigraminis</name>
    <dbReference type="NCBI Taxonomy" id="3381661"/>
    <lineage>
        <taxon>Bacteria</taxon>
        <taxon>Bacillati</taxon>
        <taxon>Bacillota</taxon>
        <taxon>Clostridia</taxon>
        <taxon>Eubacteriales</taxon>
        <taxon>Clostridiaceae</taxon>
        <taxon>Clostridium</taxon>
    </lineage>
</organism>
<sequence length="553" mass="63617">MIDFKLLKFLDIFKGIFISLGVDYKVMRLILQVKLTMDTRRPTTIINNNAKQKEYKNNFNMSLLMYAFYGLMFGMVALLPMPIFYTMTTIFTVILLFTTLIMISDFSAVLLDIRDRSIISSRPVSNRTLNMAKTIHITVYMLSIVFALSLVSIIITTVKFGIVFALIFIFELAYMSLFVVFFTSILYYVILSIYDGEKLKDIINYFQIVFTMLIFIAQQFSSRIFSLAGSKVSYTPRWWHYFLPSMWMASPLTILKEGVKYNSYIYLMLCFLLIPFVLFLLYVKLIAPSFEHKLLKMSSSYGLRRKGGIKKWWEEKKVQLLCHSNIEKAFFRFITNMLSSERKLKLQIYPLMMMSIIFPLIMLISFSSMSGSLVDTISNLRGSKVYFFMYLSALFNVSYVSIITRSESYKAAWIYRTAPIISPSDIYRAGVKTVIVKYSIPVLLLQSVVFIAFCGVSILPNIIVILINMFLITLISLNINKKELPFSKEMLTVSQGQTGKGFLTLAIVAAVGLTHFGISHFTYGSLILGILCLSALILLWKYTFDFGWSRVEL</sequence>
<dbReference type="RefSeq" id="WP_406769555.1">
    <property type="nucleotide sequence ID" value="NZ_JBJHZZ010000004.1"/>
</dbReference>
<proteinExistence type="predicted"/>
<dbReference type="EMBL" id="JBJHZZ010000004">
    <property type="protein sequence ID" value="MFL0247110.1"/>
    <property type="molecule type" value="Genomic_DNA"/>
</dbReference>